<keyword evidence="3 8" id="KW-0349">Heme</keyword>
<dbReference type="STRING" id="1392250.A0A2I2GD19"/>
<proteinExistence type="inferred from homology"/>
<organism evidence="10 11">
    <name type="scientific">Aspergillus steynii IBT 23096</name>
    <dbReference type="NCBI Taxonomy" id="1392250"/>
    <lineage>
        <taxon>Eukaryota</taxon>
        <taxon>Fungi</taxon>
        <taxon>Dikarya</taxon>
        <taxon>Ascomycota</taxon>
        <taxon>Pezizomycotina</taxon>
        <taxon>Eurotiomycetes</taxon>
        <taxon>Eurotiomycetidae</taxon>
        <taxon>Eurotiales</taxon>
        <taxon>Aspergillaceae</taxon>
        <taxon>Aspergillus</taxon>
        <taxon>Aspergillus subgen. Circumdati</taxon>
    </lineage>
</organism>
<keyword evidence="9" id="KW-0812">Transmembrane</keyword>
<comment type="similarity">
    <text evidence="2">Belongs to the cytochrome P450 family.</text>
</comment>
<protein>
    <submittedName>
        <fullName evidence="10">Cytochrome P450</fullName>
    </submittedName>
</protein>
<keyword evidence="9" id="KW-0472">Membrane</keyword>
<dbReference type="GO" id="GO:0005506">
    <property type="term" value="F:iron ion binding"/>
    <property type="evidence" value="ECO:0007669"/>
    <property type="project" value="InterPro"/>
</dbReference>
<evidence type="ECO:0000313" key="10">
    <source>
        <dbReference type="EMBL" id="PLB50796.1"/>
    </source>
</evidence>
<keyword evidence="5" id="KW-0560">Oxidoreductase</keyword>
<dbReference type="EMBL" id="MSFO01000003">
    <property type="protein sequence ID" value="PLB50796.1"/>
    <property type="molecule type" value="Genomic_DNA"/>
</dbReference>
<dbReference type="Gene3D" id="1.10.630.10">
    <property type="entry name" value="Cytochrome P450"/>
    <property type="match status" value="1"/>
</dbReference>
<evidence type="ECO:0000256" key="3">
    <source>
        <dbReference type="ARBA" id="ARBA00022617"/>
    </source>
</evidence>
<dbReference type="PANTHER" id="PTHR24305">
    <property type="entry name" value="CYTOCHROME P450"/>
    <property type="match status" value="1"/>
</dbReference>
<dbReference type="Pfam" id="PF00067">
    <property type="entry name" value="p450"/>
    <property type="match status" value="1"/>
</dbReference>
<dbReference type="VEuPathDB" id="FungiDB:P170DRAFT_508924"/>
<dbReference type="InterPro" id="IPR036396">
    <property type="entry name" value="Cyt_P450_sf"/>
</dbReference>
<keyword evidence="7" id="KW-0503">Monooxygenase</keyword>
<feature type="transmembrane region" description="Helical" evidence="9">
    <location>
        <begin position="581"/>
        <end position="602"/>
    </location>
</feature>
<dbReference type="GO" id="GO:0004497">
    <property type="term" value="F:monooxygenase activity"/>
    <property type="evidence" value="ECO:0007669"/>
    <property type="project" value="UniProtKB-KW"/>
</dbReference>
<evidence type="ECO:0000256" key="6">
    <source>
        <dbReference type="ARBA" id="ARBA00023004"/>
    </source>
</evidence>
<keyword evidence="4 8" id="KW-0479">Metal-binding</keyword>
<evidence type="ECO:0000256" key="4">
    <source>
        <dbReference type="ARBA" id="ARBA00022723"/>
    </source>
</evidence>
<feature type="transmembrane region" description="Helical" evidence="9">
    <location>
        <begin position="555"/>
        <end position="575"/>
    </location>
</feature>
<evidence type="ECO:0000256" key="5">
    <source>
        <dbReference type="ARBA" id="ARBA00023002"/>
    </source>
</evidence>
<sequence length="786" mass="87584">MLYLIPLSILVYVLYRASVTFSDLYLHPLRHIPGPKLWIAFPILRHISHITGNLEIDTRAFHTKYGEAVRIGPDEVSFITAQAWKDIYGHGQPQMRKVRSSASNPLDIISANGPDHTRHRRSLAHAFSARGLQAQEPILIEYVDKLIARLHGIAESQLPANMVKWYNLTTFDLIGDLAYGESFGGLESSEYHHWVAAIFDSVRVLAVIALKDAYPLISKLFTLFVPGRLAEARKKHLDHSRELVEKRLKSNTDRGHADFMQSMLRHRGEKEGLTDQELEANANILIIAGSETTATLLSGVTFWLLRTPKAMEKVVHEVRSLMKTEKDITFNNVTANLPYMLACINEGLRMYPPVPSGLRRISPPTPVEVSGYKISPNTKLSVHQISAYTSPLNFHDLDRFVPERWLPEEMNNPSSPFYNDKRDVLQPFSFGPRNCIGKNLAYNEMRLILARILWNFDLELCQESWRWNEQKSYALWDKPALMFIATLAAVEDCNPPSYVSLHGEECNEFNEPNDPEVAGTSDARPITRGLGSAIKHLRARGGGSLRSCLRGFDMYFAYTVITTGIGIGISTLIGFVTKSHFGVLLGHFIASMLLPTWLMAWVHHMIANKPPRRNLRQMPGLRNWSKIAPAATLYNGLLCAFLAVPGTFSSPAKFIVGNSIVVLVNAGHGVSFGDLLIGILSLLVFPLVTFPARAIFIRVAASMLPEEDEPIVPFGRRFGGKSLAGGGQLSIRDAWTSFEWAARVRFVKTILKAVAIEAALFVAMILLILGGLGIMSFASSIQASHS</sequence>
<feature type="transmembrane region" description="Helical" evidence="9">
    <location>
        <begin position="753"/>
        <end position="778"/>
    </location>
</feature>
<dbReference type="CDD" id="cd11058">
    <property type="entry name" value="CYP60B-like"/>
    <property type="match status" value="1"/>
</dbReference>
<name>A0A2I2GD19_9EURO</name>
<gene>
    <name evidence="10" type="ORF">P170DRAFT_508924</name>
</gene>
<dbReference type="PROSITE" id="PS00086">
    <property type="entry name" value="CYTOCHROME_P450"/>
    <property type="match status" value="1"/>
</dbReference>
<dbReference type="RefSeq" id="XP_024706098.1">
    <property type="nucleotide sequence ID" value="XM_024854620.1"/>
</dbReference>
<dbReference type="PANTHER" id="PTHR24305:SF230">
    <property type="entry name" value="P450, PUTATIVE (EUROFUNG)-RELATED"/>
    <property type="match status" value="1"/>
</dbReference>
<dbReference type="OrthoDB" id="1470350at2759"/>
<feature type="binding site" description="axial binding residue" evidence="8">
    <location>
        <position position="435"/>
    </location>
    <ligand>
        <name>heme</name>
        <dbReference type="ChEBI" id="CHEBI:30413"/>
    </ligand>
    <ligandPart>
        <name>Fe</name>
        <dbReference type="ChEBI" id="CHEBI:18248"/>
    </ligandPart>
</feature>
<dbReference type="InterPro" id="IPR001128">
    <property type="entry name" value="Cyt_P450"/>
</dbReference>
<dbReference type="GO" id="GO:0020037">
    <property type="term" value="F:heme binding"/>
    <property type="evidence" value="ECO:0007669"/>
    <property type="project" value="InterPro"/>
</dbReference>
<dbReference type="InterPro" id="IPR017972">
    <property type="entry name" value="Cyt_P450_CS"/>
</dbReference>
<dbReference type="SUPFAM" id="SSF48264">
    <property type="entry name" value="Cytochrome P450"/>
    <property type="match status" value="1"/>
</dbReference>
<accession>A0A2I2GD19</accession>
<keyword evidence="11" id="KW-1185">Reference proteome</keyword>
<dbReference type="AlphaFoldDB" id="A0A2I2GD19"/>
<comment type="cofactor">
    <cofactor evidence="1 8">
        <name>heme</name>
        <dbReference type="ChEBI" id="CHEBI:30413"/>
    </cofactor>
</comment>
<evidence type="ECO:0000256" key="8">
    <source>
        <dbReference type="PIRSR" id="PIRSR602401-1"/>
    </source>
</evidence>
<feature type="transmembrane region" description="Helical" evidence="9">
    <location>
        <begin position="675"/>
        <end position="696"/>
    </location>
</feature>
<dbReference type="GO" id="GO:0016705">
    <property type="term" value="F:oxidoreductase activity, acting on paired donors, with incorporation or reduction of molecular oxygen"/>
    <property type="evidence" value="ECO:0007669"/>
    <property type="project" value="InterPro"/>
</dbReference>
<evidence type="ECO:0000256" key="7">
    <source>
        <dbReference type="ARBA" id="ARBA00023033"/>
    </source>
</evidence>
<evidence type="ECO:0000256" key="1">
    <source>
        <dbReference type="ARBA" id="ARBA00001971"/>
    </source>
</evidence>
<dbReference type="Proteomes" id="UP000234275">
    <property type="component" value="Unassembled WGS sequence"/>
</dbReference>
<reference evidence="10 11" key="1">
    <citation type="submission" date="2016-12" db="EMBL/GenBank/DDBJ databases">
        <title>The genomes of Aspergillus section Nigri reveals drivers in fungal speciation.</title>
        <authorList>
            <consortium name="DOE Joint Genome Institute"/>
            <person name="Vesth T.C."/>
            <person name="Nybo J."/>
            <person name="Theobald S."/>
            <person name="Brandl J."/>
            <person name="Frisvad J.C."/>
            <person name="Nielsen K.F."/>
            <person name="Lyhne E.K."/>
            <person name="Kogle M.E."/>
            <person name="Kuo A."/>
            <person name="Riley R."/>
            <person name="Clum A."/>
            <person name="Nolan M."/>
            <person name="Lipzen A."/>
            <person name="Salamov A."/>
            <person name="Henrissat B."/>
            <person name="Wiebenga A."/>
            <person name="De Vries R.P."/>
            <person name="Grigoriev I.V."/>
            <person name="Mortensen U.H."/>
            <person name="Andersen M.R."/>
            <person name="Baker S.E."/>
        </authorList>
    </citation>
    <scope>NUCLEOTIDE SEQUENCE [LARGE SCALE GENOMIC DNA]</scope>
    <source>
        <strain evidence="10 11">IBT 23096</strain>
    </source>
</reference>
<feature type="transmembrane region" description="Helical" evidence="9">
    <location>
        <begin position="623"/>
        <end position="644"/>
    </location>
</feature>
<evidence type="ECO:0000256" key="9">
    <source>
        <dbReference type="SAM" id="Phobius"/>
    </source>
</evidence>
<dbReference type="InterPro" id="IPR050121">
    <property type="entry name" value="Cytochrome_P450_monoxygenase"/>
</dbReference>
<dbReference type="InterPro" id="IPR002401">
    <property type="entry name" value="Cyt_P450_E_grp-I"/>
</dbReference>
<dbReference type="PRINTS" id="PR00385">
    <property type="entry name" value="P450"/>
</dbReference>
<evidence type="ECO:0000313" key="11">
    <source>
        <dbReference type="Proteomes" id="UP000234275"/>
    </source>
</evidence>
<dbReference type="GeneID" id="36562326"/>
<comment type="caution">
    <text evidence="10">The sequence shown here is derived from an EMBL/GenBank/DDBJ whole genome shotgun (WGS) entry which is preliminary data.</text>
</comment>
<evidence type="ECO:0000256" key="2">
    <source>
        <dbReference type="ARBA" id="ARBA00010617"/>
    </source>
</evidence>
<dbReference type="PRINTS" id="PR00463">
    <property type="entry name" value="EP450I"/>
</dbReference>
<keyword evidence="6 8" id="KW-0408">Iron</keyword>
<keyword evidence="9" id="KW-1133">Transmembrane helix</keyword>